<dbReference type="GO" id="GO:0005886">
    <property type="term" value="C:plasma membrane"/>
    <property type="evidence" value="ECO:0007669"/>
    <property type="project" value="TreeGrafter"/>
</dbReference>
<feature type="transmembrane region" description="Helical" evidence="8">
    <location>
        <begin position="184"/>
        <end position="204"/>
    </location>
</feature>
<accession>A0A7J3I8C9</accession>
<dbReference type="PROSITE" id="PS50283">
    <property type="entry name" value="NA_SOLUT_SYMP_3"/>
    <property type="match status" value="1"/>
</dbReference>
<dbReference type="InterPro" id="IPR001734">
    <property type="entry name" value="Na/solute_symporter"/>
</dbReference>
<feature type="transmembrane region" description="Helical" evidence="8">
    <location>
        <begin position="6"/>
        <end position="24"/>
    </location>
</feature>
<dbReference type="EMBL" id="DTAI01000145">
    <property type="protein sequence ID" value="HGN36902.1"/>
    <property type="molecule type" value="Genomic_DNA"/>
</dbReference>
<keyword evidence="4 8" id="KW-0812">Transmembrane</keyword>
<dbReference type="PANTHER" id="PTHR48086">
    <property type="entry name" value="SODIUM/PROLINE SYMPORTER-RELATED"/>
    <property type="match status" value="1"/>
</dbReference>
<keyword evidence="3" id="KW-0813">Transport</keyword>
<evidence type="ECO:0000256" key="4">
    <source>
        <dbReference type="ARBA" id="ARBA00022692"/>
    </source>
</evidence>
<reference evidence="9" key="1">
    <citation type="journal article" date="2020" name="mSystems">
        <title>Genome- and Community-Level Interaction Insights into Carbon Utilization and Element Cycling Functions of Hydrothermarchaeota in Hydrothermal Sediment.</title>
        <authorList>
            <person name="Zhou Z."/>
            <person name="Liu Y."/>
            <person name="Xu W."/>
            <person name="Pan J."/>
            <person name="Luo Z.H."/>
            <person name="Li M."/>
        </authorList>
    </citation>
    <scope>NUCLEOTIDE SEQUENCE [LARGE SCALE GENOMIC DNA]</scope>
    <source>
        <strain evidence="9">SpSt-618</strain>
    </source>
</reference>
<feature type="transmembrane region" description="Helical" evidence="8">
    <location>
        <begin position="256"/>
        <end position="274"/>
    </location>
</feature>
<keyword evidence="6 8" id="KW-0472">Membrane</keyword>
<evidence type="ECO:0000256" key="8">
    <source>
        <dbReference type="SAM" id="Phobius"/>
    </source>
</evidence>
<dbReference type="AlphaFoldDB" id="A0A7J3I8C9"/>
<dbReference type="Gene3D" id="1.20.1730.10">
    <property type="entry name" value="Sodium/glucose cotransporter"/>
    <property type="match status" value="1"/>
</dbReference>
<evidence type="ECO:0000256" key="2">
    <source>
        <dbReference type="ARBA" id="ARBA00006434"/>
    </source>
</evidence>
<sequence length="487" mass="52603">MAVAWDVLIPVIIYFIVLLVIGVYASRRVKSFRDYIIAVGQVSSFALLGTVIATQWGGVTVMGVPGLAYAGETYRAVYYASAAVPRFLVWALLLAYPIWLAKPWTVTEWFTQRFDRKCGYLAAILNILGFVGLIAGQLVAAARILSVITGIPFEFSLLMGAAIVIIYTVTAGLWGVIYTDIFQFIIIFAGILTLAGVVHATIGLDMLRANLPPTQWSTLGVDGALYFVTLFILWCADLPFNYVIQRISSAKTKRALFMAPIFGAISYLLAAYLGGLLGTAARYTLPKIPSADEAVIRLSVTLLPPTVAGFLCAALLAVTMSSADTYLNAPVALLTNDIVKPLKPTLTDRQLLALSRIVTLALSVIAIIMGLWLRGIITVLVTFLYFTIALIPAFIASVTWRRASPTAAFWSMLIGGVVGAGLRFAAIYGFTPPGLLYGMYIPAFLAIAISSVLLIAISFAKPMQVKSSTLAGGTKPDVYRIARLMPW</sequence>
<comment type="similarity">
    <text evidence="2 7">Belongs to the sodium:solute symporter (SSF) (TC 2.A.21) family.</text>
</comment>
<dbReference type="InterPro" id="IPR050277">
    <property type="entry name" value="Sodium:Solute_Symporter"/>
</dbReference>
<feature type="transmembrane region" description="Helical" evidence="8">
    <location>
        <begin position="157"/>
        <end position="177"/>
    </location>
</feature>
<feature type="transmembrane region" description="Helical" evidence="8">
    <location>
        <begin position="224"/>
        <end position="244"/>
    </location>
</feature>
<proteinExistence type="inferred from homology"/>
<gene>
    <name evidence="9" type="ORF">ENT87_05080</name>
</gene>
<evidence type="ECO:0000256" key="7">
    <source>
        <dbReference type="RuleBase" id="RU362091"/>
    </source>
</evidence>
<evidence type="ECO:0000256" key="5">
    <source>
        <dbReference type="ARBA" id="ARBA00022989"/>
    </source>
</evidence>
<comment type="caution">
    <text evidence="9">The sequence shown here is derived from an EMBL/GenBank/DDBJ whole genome shotgun (WGS) entry which is preliminary data.</text>
</comment>
<keyword evidence="5 8" id="KW-1133">Transmembrane helix</keyword>
<feature type="transmembrane region" description="Helical" evidence="8">
    <location>
        <begin position="76"/>
        <end position="99"/>
    </location>
</feature>
<evidence type="ECO:0000313" key="9">
    <source>
        <dbReference type="EMBL" id="HGN36902.1"/>
    </source>
</evidence>
<feature type="transmembrane region" description="Helical" evidence="8">
    <location>
        <begin position="120"/>
        <end position="145"/>
    </location>
</feature>
<evidence type="ECO:0000256" key="3">
    <source>
        <dbReference type="ARBA" id="ARBA00022448"/>
    </source>
</evidence>
<feature type="transmembrane region" description="Helical" evidence="8">
    <location>
        <begin position="407"/>
        <end position="431"/>
    </location>
</feature>
<feature type="transmembrane region" description="Helical" evidence="8">
    <location>
        <begin position="379"/>
        <end position="400"/>
    </location>
</feature>
<feature type="transmembrane region" description="Helical" evidence="8">
    <location>
        <begin position="294"/>
        <end position="318"/>
    </location>
</feature>
<comment type="subcellular location">
    <subcellularLocation>
        <location evidence="1">Membrane</location>
        <topology evidence="1">Multi-pass membrane protein</topology>
    </subcellularLocation>
</comment>
<dbReference type="Pfam" id="PF00474">
    <property type="entry name" value="SSF"/>
    <property type="match status" value="1"/>
</dbReference>
<feature type="transmembrane region" description="Helical" evidence="8">
    <location>
        <begin position="351"/>
        <end position="373"/>
    </location>
</feature>
<name>A0A7J3I8C9_9CREN</name>
<evidence type="ECO:0000256" key="1">
    <source>
        <dbReference type="ARBA" id="ARBA00004141"/>
    </source>
</evidence>
<feature type="transmembrane region" description="Helical" evidence="8">
    <location>
        <begin position="437"/>
        <end position="460"/>
    </location>
</feature>
<dbReference type="CDD" id="cd10322">
    <property type="entry name" value="SLC5sbd"/>
    <property type="match status" value="1"/>
</dbReference>
<evidence type="ECO:0000256" key="6">
    <source>
        <dbReference type="ARBA" id="ARBA00023136"/>
    </source>
</evidence>
<organism evidence="9">
    <name type="scientific">Ignisphaera aggregans</name>
    <dbReference type="NCBI Taxonomy" id="334771"/>
    <lineage>
        <taxon>Archaea</taxon>
        <taxon>Thermoproteota</taxon>
        <taxon>Thermoprotei</taxon>
        <taxon>Desulfurococcales</taxon>
        <taxon>Desulfurococcaceae</taxon>
        <taxon>Ignisphaera</taxon>
    </lineage>
</organism>
<dbReference type="GO" id="GO:0022857">
    <property type="term" value="F:transmembrane transporter activity"/>
    <property type="evidence" value="ECO:0007669"/>
    <property type="project" value="InterPro"/>
</dbReference>
<feature type="transmembrane region" description="Helical" evidence="8">
    <location>
        <begin position="36"/>
        <end position="56"/>
    </location>
</feature>
<protein>
    <submittedName>
        <fullName evidence="9">Sodium:solute symporter family protein</fullName>
    </submittedName>
</protein>
<dbReference type="PANTHER" id="PTHR48086:SF7">
    <property type="entry name" value="SODIUM-SOLUTE SYMPORTER-RELATED"/>
    <property type="match status" value="1"/>
</dbReference>
<dbReference type="InterPro" id="IPR038377">
    <property type="entry name" value="Na/Glc_symporter_sf"/>
</dbReference>